<protein>
    <submittedName>
        <fullName evidence="3">Winged helix-turn-helix transcriptional regulator</fullName>
    </submittedName>
</protein>
<proteinExistence type="predicted"/>
<keyword evidence="1" id="KW-0238">DNA-binding</keyword>
<sequence>MCTGLWTVDGRKSSKKNSLPISRNKVATTHPKHDIFQAIADPNRRKLLTLLMNKEMPIAEITKSFTISRTAVNKHLHVLYDAGLVKSQKVGRETRYTFQPEPLAEIREWLAFFDQYWDKRLAALKEYVEDKE</sequence>
<comment type="caution">
    <text evidence="3">The sequence shown here is derived from an EMBL/GenBank/DDBJ whole genome shotgun (WGS) entry which is preliminary data.</text>
</comment>
<dbReference type="Proteomes" id="UP000682713">
    <property type="component" value="Unassembled WGS sequence"/>
</dbReference>
<dbReference type="CDD" id="cd00090">
    <property type="entry name" value="HTH_ARSR"/>
    <property type="match status" value="1"/>
</dbReference>
<dbReference type="GO" id="GO:0003677">
    <property type="term" value="F:DNA binding"/>
    <property type="evidence" value="ECO:0007669"/>
    <property type="project" value="UniProtKB-KW"/>
</dbReference>
<dbReference type="InterPro" id="IPR001845">
    <property type="entry name" value="HTH_ArsR_DNA-bd_dom"/>
</dbReference>
<organism evidence="3 4">
    <name type="scientific">Lederbergia citrisecunda</name>
    <dbReference type="NCBI Taxonomy" id="2833583"/>
    <lineage>
        <taxon>Bacteria</taxon>
        <taxon>Bacillati</taxon>
        <taxon>Bacillota</taxon>
        <taxon>Bacilli</taxon>
        <taxon>Bacillales</taxon>
        <taxon>Bacillaceae</taxon>
        <taxon>Lederbergia</taxon>
    </lineage>
</organism>
<dbReference type="PRINTS" id="PR00778">
    <property type="entry name" value="HTHARSR"/>
</dbReference>
<dbReference type="Gene3D" id="1.10.10.10">
    <property type="entry name" value="Winged helix-like DNA-binding domain superfamily/Winged helix DNA-binding domain"/>
    <property type="match status" value="1"/>
</dbReference>
<dbReference type="GO" id="GO:0003700">
    <property type="term" value="F:DNA-binding transcription factor activity"/>
    <property type="evidence" value="ECO:0007669"/>
    <property type="project" value="InterPro"/>
</dbReference>
<keyword evidence="4" id="KW-1185">Reference proteome</keyword>
<name>A0A942TS80_9BACI</name>
<gene>
    <name evidence="3" type="ORF">KHA93_22485</name>
</gene>
<feature type="domain" description="HTH arsR-type" evidence="2">
    <location>
        <begin position="24"/>
        <end position="118"/>
    </location>
</feature>
<dbReference type="PROSITE" id="PS50987">
    <property type="entry name" value="HTH_ARSR_2"/>
    <property type="match status" value="1"/>
</dbReference>
<dbReference type="PANTHER" id="PTHR38600">
    <property type="entry name" value="TRANSCRIPTIONAL REGULATORY PROTEIN"/>
    <property type="match status" value="1"/>
</dbReference>
<evidence type="ECO:0000259" key="2">
    <source>
        <dbReference type="PROSITE" id="PS50987"/>
    </source>
</evidence>
<dbReference type="NCBIfam" id="NF033788">
    <property type="entry name" value="HTH_metalloreg"/>
    <property type="match status" value="1"/>
</dbReference>
<accession>A0A942TS80</accession>
<dbReference type="SMART" id="SM00418">
    <property type="entry name" value="HTH_ARSR"/>
    <property type="match status" value="1"/>
</dbReference>
<dbReference type="SUPFAM" id="SSF46785">
    <property type="entry name" value="Winged helix' DNA-binding domain"/>
    <property type="match status" value="1"/>
</dbReference>
<dbReference type="InterPro" id="IPR036390">
    <property type="entry name" value="WH_DNA-bd_sf"/>
</dbReference>
<dbReference type="PANTHER" id="PTHR38600:SF1">
    <property type="entry name" value="TRANSCRIPTIONAL REGULATORY PROTEIN"/>
    <property type="match status" value="1"/>
</dbReference>
<evidence type="ECO:0000313" key="4">
    <source>
        <dbReference type="Proteomes" id="UP000682713"/>
    </source>
</evidence>
<dbReference type="Pfam" id="PF01022">
    <property type="entry name" value="HTH_5"/>
    <property type="match status" value="1"/>
</dbReference>
<dbReference type="InterPro" id="IPR036388">
    <property type="entry name" value="WH-like_DNA-bd_sf"/>
</dbReference>
<reference evidence="3 4" key="1">
    <citation type="submission" date="2021-05" db="EMBL/GenBank/DDBJ databases">
        <title>Novel Bacillus species.</title>
        <authorList>
            <person name="Liu G."/>
        </authorList>
    </citation>
    <scope>NUCLEOTIDE SEQUENCE [LARGE SCALE GENOMIC DNA]</scope>
    <source>
        <strain evidence="3 4">FJAT-49732</strain>
    </source>
</reference>
<dbReference type="InterPro" id="IPR011991">
    <property type="entry name" value="ArsR-like_HTH"/>
</dbReference>
<evidence type="ECO:0000313" key="3">
    <source>
        <dbReference type="EMBL" id="MBS4202373.1"/>
    </source>
</evidence>
<dbReference type="EMBL" id="JAGYPJ010000002">
    <property type="protein sequence ID" value="MBS4202373.1"/>
    <property type="molecule type" value="Genomic_DNA"/>
</dbReference>
<evidence type="ECO:0000256" key="1">
    <source>
        <dbReference type="ARBA" id="ARBA00023125"/>
    </source>
</evidence>
<dbReference type="AlphaFoldDB" id="A0A942TS80"/>